<name>A0ABW8LN24_9ACTN</name>
<keyword evidence="2" id="KW-1185">Reference proteome</keyword>
<evidence type="ECO:0008006" key="3">
    <source>
        <dbReference type="Google" id="ProtNLM"/>
    </source>
</evidence>
<comment type="caution">
    <text evidence="1">The sequence shown here is derived from an EMBL/GenBank/DDBJ whole genome shotgun (WGS) entry which is preliminary data.</text>
</comment>
<accession>A0ABW8LN24</accession>
<protein>
    <recommendedName>
        <fullName evidence="3">Transposase</fullName>
    </recommendedName>
</protein>
<organism evidence="1 2">
    <name type="scientific">Streptomyces milbemycinicus</name>
    <dbReference type="NCBI Taxonomy" id="476552"/>
    <lineage>
        <taxon>Bacteria</taxon>
        <taxon>Bacillati</taxon>
        <taxon>Actinomycetota</taxon>
        <taxon>Actinomycetes</taxon>
        <taxon>Kitasatosporales</taxon>
        <taxon>Streptomycetaceae</taxon>
        <taxon>Streptomyces</taxon>
    </lineage>
</organism>
<evidence type="ECO:0000313" key="2">
    <source>
        <dbReference type="Proteomes" id="UP001620295"/>
    </source>
</evidence>
<reference evidence="1 2" key="1">
    <citation type="submission" date="2024-11" db="EMBL/GenBank/DDBJ databases">
        <title>The Natural Products Discovery Center: Release of the First 8490 Sequenced Strains for Exploring Actinobacteria Biosynthetic Diversity.</title>
        <authorList>
            <person name="Kalkreuter E."/>
            <person name="Kautsar S.A."/>
            <person name="Yang D."/>
            <person name="Bader C.D."/>
            <person name="Teijaro C.N."/>
            <person name="Fluegel L."/>
            <person name="Davis C.M."/>
            <person name="Simpson J.R."/>
            <person name="Lauterbach L."/>
            <person name="Steele A.D."/>
            <person name="Gui C."/>
            <person name="Meng S."/>
            <person name="Li G."/>
            <person name="Viehrig K."/>
            <person name="Ye F."/>
            <person name="Su P."/>
            <person name="Kiefer A.F."/>
            <person name="Nichols A."/>
            <person name="Cepeda A.J."/>
            <person name="Yan W."/>
            <person name="Fan B."/>
            <person name="Jiang Y."/>
            <person name="Adhikari A."/>
            <person name="Zheng C.-J."/>
            <person name="Schuster L."/>
            <person name="Cowan T.M."/>
            <person name="Smanski M.J."/>
            <person name="Chevrette M.G."/>
            <person name="De Carvalho L.P.S."/>
            <person name="Shen B."/>
        </authorList>
    </citation>
    <scope>NUCLEOTIDE SEQUENCE [LARGE SCALE GENOMIC DNA]</scope>
    <source>
        <strain evidence="1 2">NPDC020863</strain>
    </source>
</reference>
<proteinExistence type="predicted"/>
<dbReference type="EMBL" id="JBJDQH010000004">
    <property type="protein sequence ID" value="MFK4265706.1"/>
    <property type="molecule type" value="Genomic_DNA"/>
</dbReference>
<evidence type="ECO:0000313" key="1">
    <source>
        <dbReference type="EMBL" id="MFK4265706.1"/>
    </source>
</evidence>
<dbReference type="RefSeq" id="WP_358703987.1">
    <property type="nucleotide sequence ID" value="NZ_JBFACG010000015.1"/>
</dbReference>
<gene>
    <name evidence="1" type="ORF">ACI2L5_12285</name>
</gene>
<sequence length="73" mass="8090">MGNISTADDPGFQGKDARFKQELVAAKHRLAATLPDAAAVRRNRGGQLRPLLHRHSVLLQEPQRLPAFLLQPQ</sequence>
<dbReference type="Proteomes" id="UP001620295">
    <property type="component" value="Unassembled WGS sequence"/>
</dbReference>